<proteinExistence type="inferred from homology"/>
<dbReference type="EC" id="3.4.21.26" evidence="3"/>
<reference evidence="11" key="1">
    <citation type="journal article" date="2019" name="Int. J. Syst. Evol. Microbiol.">
        <title>The Global Catalogue of Microorganisms (GCM) 10K type strain sequencing project: providing services to taxonomists for standard genome sequencing and annotation.</title>
        <authorList>
            <consortium name="The Broad Institute Genomics Platform"/>
            <consortium name="The Broad Institute Genome Sequencing Center for Infectious Disease"/>
            <person name="Wu L."/>
            <person name="Ma J."/>
        </authorList>
    </citation>
    <scope>NUCLEOTIDE SEQUENCE [LARGE SCALE GENOMIC DNA]</scope>
    <source>
        <strain evidence="11">CCUG 64793</strain>
    </source>
</reference>
<evidence type="ECO:0000256" key="6">
    <source>
        <dbReference type="ARBA" id="ARBA00022825"/>
    </source>
</evidence>
<evidence type="ECO:0000313" key="11">
    <source>
        <dbReference type="Proteomes" id="UP001597131"/>
    </source>
</evidence>
<dbReference type="InterPro" id="IPR001375">
    <property type="entry name" value="Peptidase_S9_cat"/>
</dbReference>
<dbReference type="InterPro" id="IPR002470">
    <property type="entry name" value="Peptidase_S9A"/>
</dbReference>
<dbReference type="PRINTS" id="PR00862">
    <property type="entry name" value="PROLIGOPTASE"/>
</dbReference>
<evidence type="ECO:0000256" key="7">
    <source>
        <dbReference type="SAM" id="SignalP"/>
    </source>
</evidence>
<dbReference type="Proteomes" id="UP001597131">
    <property type="component" value="Unassembled WGS sequence"/>
</dbReference>
<gene>
    <name evidence="10" type="ORF">ACFQ3Q_08645</name>
</gene>
<keyword evidence="11" id="KW-1185">Reference proteome</keyword>
<dbReference type="RefSeq" id="WP_380744864.1">
    <property type="nucleotide sequence ID" value="NZ_JBHTLI010000001.1"/>
</dbReference>
<evidence type="ECO:0000256" key="1">
    <source>
        <dbReference type="ARBA" id="ARBA00001070"/>
    </source>
</evidence>
<feature type="chain" id="PRO_5047462364" description="prolyl oligopeptidase" evidence="7">
    <location>
        <begin position="19"/>
        <end position="723"/>
    </location>
</feature>
<feature type="domain" description="Peptidase S9A N-terminal" evidence="9">
    <location>
        <begin position="25"/>
        <end position="431"/>
    </location>
</feature>
<dbReference type="SUPFAM" id="SSF50993">
    <property type="entry name" value="Peptidase/esterase 'gauge' domain"/>
    <property type="match status" value="1"/>
</dbReference>
<evidence type="ECO:0000259" key="8">
    <source>
        <dbReference type="Pfam" id="PF00326"/>
    </source>
</evidence>
<dbReference type="Pfam" id="PF02897">
    <property type="entry name" value="Peptidase_S9_N"/>
    <property type="match status" value="1"/>
</dbReference>
<dbReference type="PANTHER" id="PTHR42881">
    <property type="entry name" value="PROLYL ENDOPEPTIDASE"/>
    <property type="match status" value="1"/>
</dbReference>
<evidence type="ECO:0000256" key="3">
    <source>
        <dbReference type="ARBA" id="ARBA00011897"/>
    </source>
</evidence>
<evidence type="ECO:0000313" key="10">
    <source>
        <dbReference type="EMBL" id="MFD1095814.1"/>
    </source>
</evidence>
<comment type="catalytic activity">
    <reaction evidence="1">
        <text>Hydrolysis of Pro-|-Xaa &gt;&gt; Ala-|-Xaa in oligopeptides.</text>
        <dbReference type="EC" id="3.4.21.26"/>
    </reaction>
</comment>
<dbReference type="Gene3D" id="2.130.10.120">
    <property type="entry name" value="Prolyl oligopeptidase, N-terminal domain"/>
    <property type="match status" value="1"/>
</dbReference>
<sequence length="723" mass="80603">MKKLAFFIAFLVSTGLYAQKIAKPDAPPQKIVTDEYHGVKVEDPYRYMEDLKDPKVINWMKENTNYAEAVLNKIPGKEEMLAKMRELDGRTAARIYNLKMSDNDDYYYLLQKPEDEKGKLYYSKGYEGEEKLLFEPDNYKSDSDGSYSILGLFPDNEGEKIAIILAPDGSENGEMIILNRQGERLQDQLDLVDYVSWLKDDNSLVYTKLNSADLTDKNRQLNLKSYIHKLGDEQAKDKVVFSSANNSDLNIKPEEIPLVFYDKDADKLLGLVVTVNKALKLYMAEPGDMNNISWKQLTSADDKVEDFSLSSNHIYYKTFKNAPNFKIMMAGLDKPAFENAELLVDSPEEGPINDFEISRDGIFYVVKSNGVEAKVYFQPKGQQNAKQLELPFTAGSASLATKGSKFGDVWVTISGWTSPAKRYMYDPSTDNFKFQPLSTPAEYPELDDLVAKEVMVTSHDGVKVPVSILHKKGIKMDGSNPVMMYGYGSYGATIGPFFSPLLLAYTLYDGIFVVPHVRGGGELGDDWHRAGQKLNKPNTWKDAIAAAEYLIDEGYTSSEKLSIFGGSAGGIFVGRAITERPDLFGAASPQVGAMNTVRMEETPNGPVNAPEFGTVKDPEEFKGLLEMDSYLHIEDGTKYPATLVTGGMNDPRVSAWEPAKFAARLQAANASDEPILLLTDFGSGHGIGDTKTKRLENFANTFSFFYWQAGHPKFQPTQEMGSK</sequence>
<dbReference type="Pfam" id="PF00326">
    <property type="entry name" value="Peptidase_S9"/>
    <property type="match status" value="1"/>
</dbReference>
<keyword evidence="4" id="KW-0645">Protease</keyword>
<comment type="similarity">
    <text evidence="2">Belongs to the peptidase S9A family.</text>
</comment>
<dbReference type="EMBL" id="JBHTLI010000001">
    <property type="protein sequence ID" value="MFD1095814.1"/>
    <property type="molecule type" value="Genomic_DNA"/>
</dbReference>
<dbReference type="InterPro" id="IPR029058">
    <property type="entry name" value="AB_hydrolase_fold"/>
</dbReference>
<dbReference type="InterPro" id="IPR002471">
    <property type="entry name" value="Pept_S9_AS"/>
</dbReference>
<keyword evidence="5" id="KW-0378">Hydrolase</keyword>
<accession>A0ABW3NUH1</accession>
<protein>
    <recommendedName>
        <fullName evidence="3">prolyl oligopeptidase</fullName>
        <ecNumber evidence="3">3.4.21.26</ecNumber>
    </recommendedName>
</protein>
<dbReference type="InterPro" id="IPR023302">
    <property type="entry name" value="Pept_S9A_N"/>
</dbReference>
<organism evidence="10 11">
    <name type="scientific">Salegentibacter chungangensis</name>
    <dbReference type="NCBI Taxonomy" id="1335724"/>
    <lineage>
        <taxon>Bacteria</taxon>
        <taxon>Pseudomonadati</taxon>
        <taxon>Bacteroidota</taxon>
        <taxon>Flavobacteriia</taxon>
        <taxon>Flavobacteriales</taxon>
        <taxon>Flavobacteriaceae</taxon>
        <taxon>Salegentibacter</taxon>
    </lineage>
</organism>
<dbReference type="PANTHER" id="PTHR42881:SF2">
    <property type="entry name" value="PROLYL ENDOPEPTIDASE"/>
    <property type="match status" value="1"/>
</dbReference>
<keyword evidence="6" id="KW-0720">Serine protease</keyword>
<dbReference type="PROSITE" id="PS00708">
    <property type="entry name" value="PRO_ENDOPEP_SER"/>
    <property type="match status" value="1"/>
</dbReference>
<dbReference type="InterPro" id="IPR051167">
    <property type="entry name" value="Prolyl_oligopep/macrocyclase"/>
</dbReference>
<feature type="signal peptide" evidence="7">
    <location>
        <begin position="1"/>
        <end position="18"/>
    </location>
</feature>
<feature type="domain" description="Peptidase S9 prolyl oligopeptidase catalytic" evidence="8">
    <location>
        <begin position="508"/>
        <end position="710"/>
    </location>
</feature>
<evidence type="ECO:0000256" key="4">
    <source>
        <dbReference type="ARBA" id="ARBA00022670"/>
    </source>
</evidence>
<name>A0ABW3NUH1_9FLAO</name>
<evidence type="ECO:0000259" key="9">
    <source>
        <dbReference type="Pfam" id="PF02897"/>
    </source>
</evidence>
<dbReference type="SUPFAM" id="SSF53474">
    <property type="entry name" value="alpha/beta-Hydrolases"/>
    <property type="match status" value="1"/>
</dbReference>
<evidence type="ECO:0000256" key="2">
    <source>
        <dbReference type="ARBA" id="ARBA00005228"/>
    </source>
</evidence>
<dbReference type="Gene3D" id="3.40.50.1820">
    <property type="entry name" value="alpha/beta hydrolase"/>
    <property type="match status" value="1"/>
</dbReference>
<evidence type="ECO:0000256" key="5">
    <source>
        <dbReference type="ARBA" id="ARBA00022801"/>
    </source>
</evidence>
<keyword evidence="7" id="KW-0732">Signal</keyword>
<comment type="caution">
    <text evidence="10">The sequence shown here is derived from an EMBL/GenBank/DDBJ whole genome shotgun (WGS) entry which is preliminary data.</text>
</comment>